<feature type="domain" description="RNase H type-2" evidence="17">
    <location>
        <begin position="14"/>
        <end position="202"/>
    </location>
</feature>
<dbReference type="InterPro" id="IPR001352">
    <property type="entry name" value="RNase_HII/HIII"/>
</dbReference>
<dbReference type="GO" id="GO:0005737">
    <property type="term" value="C:cytoplasm"/>
    <property type="evidence" value="ECO:0007669"/>
    <property type="project" value="UniProtKB-SubCell"/>
</dbReference>
<evidence type="ECO:0000256" key="8">
    <source>
        <dbReference type="ARBA" id="ARBA00022490"/>
    </source>
</evidence>
<evidence type="ECO:0000313" key="19">
    <source>
        <dbReference type="Proteomes" id="UP000196475"/>
    </source>
</evidence>
<evidence type="ECO:0000259" key="17">
    <source>
        <dbReference type="PROSITE" id="PS51975"/>
    </source>
</evidence>
<gene>
    <name evidence="14" type="primary">rnhB</name>
    <name evidence="18" type="ORF">BAA01_08100</name>
</gene>
<sequence length="204" mass="22880">MLSYEKRLWEEGLTYVAGVDEAGRGSLYGDVVAACVIFPPHSVVKGVNDSKKLSPKQREELYEVILRKAVAVGIGRADAAQIDRWNIRQATRMAMRQAVEQLSIRPEYILVDAEQIECPIPQLAIVRGDQQSQTIAAASIVAKVTRDRLCQQWEARDPGYGIAQHKGYATAYHRERILQLGPSPHHRRSFLGKLLQVLGEERHA</sequence>
<comment type="caution">
    <text evidence="18">The sequence shown here is derived from an EMBL/GenBank/DDBJ whole genome shotgun (WGS) entry which is preliminary data.</text>
</comment>
<evidence type="ECO:0000256" key="2">
    <source>
        <dbReference type="ARBA" id="ARBA00001946"/>
    </source>
</evidence>
<dbReference type="GO" id="GO:0032299">
    <property type="term" value="C:ribonuclease H2 complex"/>
    <property type="evidence" value="ECO:0007669"/>
    <property type="project" value="TreeGrafter"/>
</dbReference>
<evidence type="ECO:0000256" key="3">
    <source>
        <dbReference type="ARBA" id="ARBA00004065"/>
    </source>
</evidence>
<protein>
    <recommendedName>
        <fullName evidence="7 14">Ribonuclease HII</fullName>
        <shortName evidence="14">RNase HII</shortName>
        <ecNumber evidence="6 14">3.1.26.4</ecNumber>
    </recommendedName>
</protein>
<reference evidence="19" key="1">
    <citation type="submission" date="2016-06" db="EMBL/GenBank/DDBJ databases">
        <authorList>
            <person name="Nascimento L."/>
            <person name="Pereira R.V."/>
            <person name="Martins L.F."/>
            <person name="Quaggio R.B."/>
            <person name="Silva A.M."/>
            <person name="Setubal J.C."/>
        </authorList>
    </citation>
    <scope>NUCLEOTIDE SEQUENCE [LARGE SCALE GENOMIC DNA]</scope>
</reference>
<dbReference type="InterPro" id="IPR024567">
    <property type="entry name" value="RNase_HII/HIII_dom"/>
</dbReference>
<dbReference type="CDD" id="cd07182">
    <property type="entry name" value="RNase_HII_bacteria_HII_like"/>
    <property type="match status" value="1"/>
</dbReference>
<dbReference type="GO" id="GO:0030145">
    <property type="term" value="F:manganese ion binding"/>
    <property type="evidence" value="ECO:0007669"/>
    <property type="project" value="UniProtKB-UniRule"/>
</dbReference>
<dbReference type="GO" id="GO:0003723">
    <property type="term" value="F:RNA binding"/>
    <property type="evidence" value="ECO:0007669"/>
    <property type="project" value="UniProtKB-UniRule"/>
</dbReference>
<evidence type="ECO:0000256" key="10">
    <source>
        <dbReference type="ARBA" id="ARBA00022723"/>
    </source>
</evidence>
<dbReference type="PANTHER" id="PTHR10954">
    <property type="entry name" value="RIBONUCLEASE H2 SUBUNIT A"/>
    <property type="match status" value="1"/>
</dbReference>
<feature type="binding site" evidence="14 15">
    <location>
        <position position="21"/>
    </location>
    <ligand>
        <name>a divalent metal cation</name>
        <dbReference type="ChEBI" id="CHEBI:60240"/>
    </ligand>
</feature>
<evidence type="ECO:0000256" key="15">
    <source>
        <dbReference type="PROSITE-ProRule" id="PRU01319"/>
    </source>
</evidence>
<evidence type="ECO:0000256" key="12">
    <source>
        <dbReference type="ARBA" id="ARBA00022801"/>
    </source>
</evidence>
<evidence type="ECO:0000256" key="16">
    <source>
        <dbReference type="RuleBase" id="RU003515"/>
    </source>
</evidence>
<dbReference type="Proteomes" id="UP000196475">
    <property type="component" value="Unassembled WGS sequence"/>
</dbReference>
<dbReference type="EC" id="3.1.26.4" evidence="6 14"/>
<name>A0A1Y3PLQ5_9BACI</name>
<keyword evidence="9 14" id="KW-0540">Nuclease</keyword>
<feature type="binding site" evidence="14 15">
    <location>
        <position position="20"/>
    </location>
    <ligand>
        <name>a divalent metal cation</name>
        <dbReference type="ChEBI" id="CHEBI:60240"/>
    </ligand>
</feature>
<dbReference type="InterPro" id="IPR022898">
    <property type="entry name" value="RNase_HII"/>
</dbReference>
<dbReference type="HAMAP" id="MF_00052_B">
    <property type="entry name" value="RNase_HII_B"/>
    <property type="match status" value="1"/>
</dbReference>
<dbReference type="InterPro" id="IPR012337">
    <property type="entry name" value="RNaseH-like_sf"/>
</dbReference>
<evidence type="ECO:0000256" key="14">
    <source>
        <dbReference type="HAMAP-Rule" id="MF_00052"/>
    </source>
</evidence>
<comment type="function">
    <text evidence="3 14 16">Endonuclease that specifically degrades the RNA of RNA-DNA hybrids.</text>
</comment>
<comment type="cofactor">
    <cofactor evidence="14 15">
        <name>Mn(2+)</name>
        <dbReference type="ChEBI" id="CHEBI:29035"/>
    </cofactor>
    <cofactor evidence="14 15">
        <name>Mg(2+)</name>
        <dbReference type="ChEBI" id="CHEBI:18420"/>
    </cofactor>
    <text evidence="14 15">Manganese or magnesium. Binds 1 divalent metal ion per monomer in the absence of substrate. May bind a second metal ion after substrate binding.</text>
</comment>
<keyword evidence="11 14" id="KW-0255">Endonuclease</keyword>
<keyword evidence="12 14" id="KW-0378">Hydrolase</keyword>
<evidence type="ECO:0000256" key="13">
    <source>
        <dbReference type="ARBA" id="ARBA00023211"/>
    </source>
</evidence>
<dbReference type="GO" id="GO:0004523">
    <property type="term" value="F:RNA-DNA hybrid ribonuclease activity"/>
    <property type="evidence" value="ECO:0007669"/>
    <property type="project" value="UniProtKB-UniRule"/>
</dbReference>
<dbReference type="NCBIfam" id="NF000594">
    <property type="entry name" value="PRK00015.1-1"/>
    <property type="match status" value="1"/>
</dbReference>
<comment type="subcellular location">
    <subcellularLocation>
        <location evidence="4 14">Cytoplasm</location>
    </subcellularLocation>
</comment>
<keyword evidence="8 14" id="KW-0963">Cytoplasm</keyword>
<dbReference type="NCBIfam" id="NF000595">
    <property type="entry name" value="PRK00015.1-3"/>
    <property type="match status" value="1"/>
</dbReference>
<comment type="catalytic activity">
    <reaction evidence="1 14 15 16">
        <text>Endonucleolytic cleavage to 5'-phosphomonoester.</text>
        <dbReference type="EC" id="3.1.26.4"/>
    </reaction>
</comment>
<dbReference type="EMBL" id="LZRT01000062">
    <property type="protein sequence ID" value="OUM88325.1"/>
    <property type="molecule type" value="Genomic_DNA"/>
</dbReference>
<comment type="similarity">
    <text evidence="5 14 16">Belongs to the RNase HII family.</text>
</comment>
<evidence type="ECO:0000256" key="9">
    <source>
        <dbReference type="ARBA" id="ARBA00022722"/>
    </source>
</evidence>
<dbReference type="GO" id="GO:0043137">
    <property type="term" value="P:DNA replication, removal of RNA primer"/>
    <property type="evidence" value="ECO:0007669"/>
    <property type="project" value="TreeGrafter"/>
</dbReference>
<keyword evidence="10 14" id="KW-0479">Metal-binding</keyword>
<dbReference type="SUPFAM" id="SSF53098">
    <property type="entry name" value="Ribonuclease H-like"/>
    <property type="match status" value="1"/>
</dbReference>
<dbReference type="GO" id="GO:0006298">
    <property type="term" value="P:mismatch repair"/>
    <property type="evidence" value="ECO:0007669"/>
    <property type="project" value="TreeGrafter"/>
</dbReference>
<evidence type="ECO:0000256" key="1">
    <source>
        <dbReference type="ARBA" id="ARBA00000077"/>
    </source>
</evidence>
<accession>A0A1Y3PLQ5</accession>
<evidence type="ECO:0000256" key="6">
    <source>
        <dbReference type="ARBA" id="ARBA00012180"/>
    </source>
</evidence>
<keyword evidence="13 14" id="KW-0464">Manganese</keyword>
<organism evidence="18 19">
    <name type="scientific">Bacillus thermozeamaize</name>
    <dbReference type="NCBI Taxonomy" id="230954"/>
    <lineage>
        <taxon>Bacteria</taxon>
        <taxon>Bacillati</taxon>
        <taxon>Bacillota</taxon>
        <taxon>Bacilli</taxon>
        <taxon>Bacillales</taxon>
        <taxon>Bacillaceae</taxon>
        <taxon>Bacillus</taxon>
    </lineage>
</organism>
<dbReference type="PROSITE" id="PS51975">
    <property type="entry name" value="RNASE_H_2"/>
    <property type="match status" value="1"/>
</dbReference>
<evidence type="ECO:0000256" key="7">
    <source>
        <dbReference type="ARBA" id="ARBA00019179"/>
    </source>
</evidence>
<comment type="cofactor">
    <cofactor evidence="2">
        <name>Mg(2+)</name>
        <dbReference type="ChEBI" id="CHEBI:18420"/>
    </cofactor>
</comment>
<dbReference type="Gene3D" id="3.30.420.10">
    <property type="entry name" value="Ribonuclease H-like superfamily/Ribonuclease H"/>
    <property type="match status" value="1"/>
</dbReference>
<dbReference type="AlphaFoldDB" id="A0A1Y3PLQ5"/>
<dbReference type="InterPro" id="IPR036397">
    <property type="entry name" value="RNaseH_sf"/>
</dbReference>
<feature type="binding site" evidence="14 15">
    <location>
        <position position="112"/>
    </location>
    <ligand>
        <name>a divalent metal cation</name>
        <dbReference type="ChEBI" id="CHEBI:60240"/>
    </ligand>
</feature>
<proteinExistence type="inferred from homology"/>
<evidence type="ECO:0000256" key="5">
    <source>
        <dbReference type="ARBA" id="ARBA00007383"/>
    </source>
</evidence>
<evidence type="ECO:0000256" key="11">
    <source>
        <dbReference type="ARBA" id="ARBA00022759"/>
    </source>
</evidence>
<evidence type="ECO:0000256" key="4">
    <source>
        <dbReference type="ARBA" id="ARBA00004496"/>
    </source>
</evidence>
<evidence type="ECO:0000313" key="18">
    <source>
        <dbReference type="EMBL" id="OUM88325.1"/>
    </source>
</evidence>
<dbReference type="PANTHER" id="PTHR10954:SF18">
    <property type="entry name" value="RIBONUCLEASE HII"/>
    <property type="match status" value="1"/>
</dbReference>
<dbReference type="Pfam" id="PF01351">
    <property type="entry name" value="RNase_HII"/>
    <property type="match status" value="1"/>
</dbReference>